<dbReference type="Proteomes" id="UP000002630">
    <property type="component" value="Linkage Group LG32"/>
</dbReference>
<feature type="region of interest" description="Disordered" evidence="1">
    <location>
        <begin position="440"/>
        <end position="465"/>
    </location>
</feature>
<organism evidence="2 3">
    <name type="scientific">Ectocarpus siliculosus</name>
    <name type="common">Brown alga</name>
    <name type="synonym">Conferva siliculosa</name>
    <dbReference type="NCBI Taxonomy" id="2880"/>
    <lineage>
        <taxon>Eukaryota</taxon>
        <taxon>Sar</taxon>
        <taxon>Stramenopiles</taxon>
        <taxon>Ochrophyta</taxon>
        <taxon>PX clade</taxon>
        <taxon>Phaeophyceae</taxon>
        <taxon>Ectocarpales</taxon>
        <taxon>Ectocarpaceae</taxon>
        <taxon>Ectocarpus</taxon>
    </lineage>
</organism>
<reference evidence="2 3" key="1">
    <citation type="journal article" date="2010" name="Nature">
        <title>The Ectocarpus genome and the independent evolution of multicellularity in brown algae.</title>
        <authorList>
            <person name="Cock J.M."/>
            <person name="Sterck L."/>
            <person name="Rouze P."/>
            <person name="Scornet D."/>
            <person name="Allen A.E."/>
            <person name="Amoutzias G."/>
            <person name="Anthouard V."/>
            <person name="Artiguenave F."/>
            <person name="Aury J.M."/>
            <person name="Badger J.H."/>
            <person name="Beszteri B."/>
            <person name="Billiau K."/>
            <person name="Bonnet E."/>
            <person name="Bothwell J.H."/>
            <person name="Bowler C."/>
            <person name="Boyen C."/>
            <person name="Brownlee C."/>
            <person name="Carrano C.J."/>
            <person name="Charrier B."/>
            <person name="Cho G.Y."/>
            <person name="Coelho S.M."/>
            <person name="Collen J."/>
            <person name="Corre E."/>
            <person name="Da Silva C."/>
            <person name="Delage L."/>
            <person name="Delaroque N."/>
            <person name="Dittami S.M."/>
            <person name="Doulbeau S."/>
            <person name="Elias M."/>
            <person name="Farnham G."/>
            <person name="Gachon C.M."/>
            <person name="Gschloessl B."/>
            <person name="Heesch S."/>
            <person name="Jabbari K."/>
            <person name="Jubin C."/>
            <person name="Kawai H."/>
            <person name="Kimura K."/>
            <person name="Kloareg B."/>
            <person name="Kupper F.C."/>
            <person name="Lang D."/>
            <person name="Le Bail A."/>
            <person name="Leblanc C."/>
            <person name="Lerouge P."/>
            <person name="Lohr M."/>
            <person name="Lopez P.J."/>
            <person name="Martens C."/>
            <person name="Maumus F."/>
            <person name="Michel G."/>
            <person name="Miranda-Saavedra D."/>
            <person name="Morales J."/>
            <person name="Moreau H."/>
            <person name="Motomura T."/>
            <person name="Nagasato C."/>
            <person name="Napoli C.A."/>
            <person name="Nelson D.R."/>
            <person name="Nyvall-Collen P."/>
            <person name="Peters A.F."/>
            <person name="Pommier C."/>
            <person name="Potin P."/>
            <person name="Poulain J."/>
            <person name="Quesneville H."/>
            <person name="Read B."/>
            <person name="Rensing S.A."/>
            <person name="Ritter A."/>
            <person name="Rousvoal S."/>
            <person name="Samanta M."/>
            <person name="Samson G."/>
            <person name="Schroeder D.C."/>
            <person name="Segurens B."/>
            <person name="Strittmatter M."/>
            <person name="Tonon T."/>
            <person name="Tregear J.W."/>
            <person name="Valentin K."/>
            <person name="von Dassow P."/>
            <person name="Yamagishi T."/>
            <person name="Van de Peer Y."/>
            <person name="Wincker P."/>
        </authorList>
    </citation>
    <scope>NUCLEOTIDE SEQUENCE [LARGE SCALE GENOMIC DNA]</scope>
    <source>
        <strain evidence="3">Ec32 / CCAP1310/4</strain>
    </source>
</reference>
<dbReference type="AlphaFoldDB" id="D8LU09"/>
<feature type="compositionally biased region" description="Basic and acidic residues" evidence="1">
    <location>
        <begin position="249"/>
        <end position="267"/>
    </location>
</feature>
<dbReference type="InParanoid" id="D8LU09"/>
<feature type="region of interest" description="Disordered" evidence="1">
    <location>
        <begin position="248"/>
        <end position="273"/>
    </location>
</feature>
<protein>
    <submittedName>
        <fullName evidence="2">Uncharacterized protein</fullName>
    </submittedName>
</protein>
<accession>D8LU09</accession>
<name>D8LU09_ECTSI</name>
<evidence type="ECO:0000313" key="2">
    <source>
        <dbReference type="EMBL" id="CBN75399.1"/>
    </source>
</evidence>
<dbReference type="OrthoDB" id="3362851at2759"/>
<keyword evidence="3" id="KW-1185">Reference proteome</keyword>
<proteinExistence type="predicted"/>
<evidence type="ECO:0000256" key="1">
    <source>
        <dbReference type="SAM" id="MobiDB-lite"/>
    </source>
</evidence>
<sequence length="550" mass="59442">MLPLKRFRLTASPATGLVGMQENAFLSDFFGCVGFVPLTSHSHIRETMVKIMASPAPLQQSAIGGAFGGVGSMVRARCWNKASEKPQLPMDPSTCTFWCAIALGALAKGCPVESVAKYRHLAHEALTKSYPSSADAEVATAWAMLAYVYGFMGDLAKFQEYLALSESFLKSATAKRCTDTLPLGFAEVVLPVKIPNASCGQWETKSLDAEERVPPQLADVAAEGELYKYIAQSFKAFEQAFQQKAYKQSARDVETPGETEGHGESDRNRRRPSALLPGEISEAMGTVFGDRNLLVFEPLEEAVDRTLVFEKAAKGDRRATLERIGRCVEVFELYPGMCRCTISHHKAHIMLVCLAAIGDSSARAMYDRLRGSYNSFRPAGSLPVPPLEEWQGVGAFCDDFYCRAMEGLVASDLMKAFSAPCVDGFDVCVGAKGTGSDKLSTCDNPEENIGTVPVRPSEGGGGSGSTLASTMIPVAPPASSHHAWCHLKAEFHSDQIESSVALMTMADESLPRLPQLSEGSGLLEDNEDRSIFADDWLDATHAMLDTVSTV</sequence>
<gene>
    <name evidence="2" type="ORF">Esi_0093_0012</name>
</gene>
<evidence type="ECO:0000313" key="3">
    <source>
        <dbReference type="Proteomes" id="UP000002630"/>
    </source>
</evidence>
<dbReference type="EMBL" id="FN649171">
    <property type="protein sequence ID" value="CBN75399.1"/>
    <property type="molecule type" value="Genomic_DNA"/>
</dbReference>
<dbReference type="EMBL" id="FN649757">
    <property type="protein sequence ID" value="CBN75399.1"/>
    <property type="molecule type" value="Genomic_DNA"/>
</dbReference>